<evidence type="ECO:0000313" key="6">
    <source>
        <dbReference type="EMBL" id="CAG8474829.1"/>
    </source>
</evidence>
<reference evidence="6" key="1">
    <citation type="submission" date="2021-06" db="EMBL/GenBank/DDBJ databases">
        <authorList>
            <person name="Kallberg Y."/>
            <person name="Tangrot J."/>
            <person name="Rosling A."/>
        </authorList>
    </citation>
    <scope>NUCLEOTIDE SEQUENCE</scope>
    <source>
        <strain evidence="6">FL130A</strain>
    </source>
</reference>
<dbReference type="AlphaFoldDB" id="A0A9N8W4L5"/>
<keyword evidence="4" id="KW-0812">Transmembrane</keyword>
<keyword evidence="4" id="KW-0472">Membrane</keyword>
<dbReference type="PANTHER" id="PTHR46093:SF18">
    <property type="entry name" value="FIBRONECTIN TYPE-III DOMAIN-CONTAINING PROTEIN"/>
    <property type="match status" value="1"/>
</dbReference>
<feature type="domain" description="Attractin/MKLN-like beta-propeller" evidence="5">
    <location>
        <begin position="161"/>
        <end position="406"/>
    </location>
</feature>
<dbReference type="SUPFAM" id="SSF50965">
    <property type="entry name" value="Galactose oxidase, central domain"/>
    <property type="match status" value="1"/>
</dbReference>
<feature type="region of interest" description="Disordered" evidence="3">
    <location>
        <begin position="60"/>
        <end position="85"/>
    </location>
</feature>
<feature type="compositionally biased region" description="Polar residues" evidence="3">
    <location>
        <begin position="148"/>
        <end position="168"/>
    </location>
</feature>
<keyword evidence="2" id="KW-0677">Repeat</keyword>
<dbReference type="InterPro" id="IPR015915">
    <property type="entry name" value="Kelch-typ_b-propeller"/>
</dbReference>
<dbReference type="Proteomes" id="UP000789508">
    <property type="component" value="Unassembled WGS sequence"/>
</dbReference>
<evidence type="ECO:0000256" key="3">
    <source>
        <dbReference type="SAM" id="MobiDB-lite"/>
    </source>
</evidence>
<feature type="region of interest" description="Disordered" evidence="3">
    <location>
        <begin position="139"/>
        <end position="168"/>
    </location>
</feature>
<feature type="transmembrane region" description="Helical" evidence="4">
    <location>
        <begin position="7"/>
        <end position="26"/>
    </location>
</feature>
<dbReference type="Pfam" id="PF24981">
    <property type="entry name" value="Beta-prop_ATRN-LZTR1"/>
    <property type="match status" value="1"/>
</dbReference>
<organism evidence="6 7">
    <name type="scientific">Ambispora leptoticha</name>
    <dbReference type="NCBI Taxonomy" id="144679"/>
    <lineage>
        <taxon>Eukaryota</taxon>
        <taxon>Fungi</taxon>
        <taxon>Fungi incertae sedis</taxon>
        <taxon>Mucoromycota</taxon>
        <taxon>Glomeromycotina</taxon>
        <taxon>Glomeromycetes</taxon>
        <taxon>Archaeosporales</taxon>
        <taxon>Ambisporaceae</taxon>
        <taxon>Ambispora</taxon>
    </lineage>
</organism>
<dbReference type="Gene3D" id="2.120.10.80">
    <property type="entry name" value="Kelch-type beta propeller"/>
    <property type="match status" value="2"/>
</dbReference>
<comment type="caution">
    <text evidence="6">The sequence shown here is derived from an EMBL/GenBank/DDBJ whole genome shotgun (WGS) entry which is preliminary data.</text>
</comment>
<sequence length="603" mass="66472">MYFIRKIGFRCFLFLTFILNALTLYVNSIISTPIIPVYIPGNSNITHISAINSSAVDITNSSSDNSSAVPPPANITSSDNSSAVPLPANITSSDNSSAVDIPPPAANITHTGTTNSPTIYIGTNHLNTTNTLPTGNLTGGNSTLQGNSTTSGNNTLQSNGTSKENFNSQARYGHTSNLINQKIYVIGGKNATAFTNDALVLDFSSNSLDTIVININSVSLNFSVAWGTSVDDGTNIFYFGGVTSNNNLNAKIIQFDTEQNQLSSITFDALNPPSARRGLNSVLENGRWHIYGGSSNIDDDPYSLMPNNDTFVHYLTLKTKKFTDLSTYLKTRFDYTATILGNNIIYIGGQTTSGFIGMEEIWMFQTDEMQWLLLNNLSNPALVPNRGGHTAVKLSNNSLLIYGGYSDPNSVRMNNNNAVALFSLQNYKDFIWTLPIISYQNPLYQNQPIPYWHTATIYNNNNYKYMIVAYGKFDTTINNTQLMAMPVTILNVSNDISMQWVQLIITQSPDVPENRKINIGLIKQKVLKDDQIQDSNEVIQATQNLPEMIQESNSINPEMIHQSDDNEIVQSHQLPEKIAKNNALLELSSNDNILNLIVFINQC</sequence>
<evidence type="ECO:0000313" key="7">
    <source>
        <dbReference type="Proteomes" id="UP000789508"/>
    </source>
</evidence>
<accession>A0A9N8W4L5</accession>
<proteinExistence type="predicted"/>
<evidence type="ECO:0000256" key="4">
    <source>
        <dbReference type="SAM" id="Phobius"/>
    </source>
</evidence>
<keyword evidence="7" id="KW-1185">Reference proteome</keyword>
<protein>
    <submittedName>
        <fullName evidence="6">13481_t:CDS:1</fullName>
    </submittedName>
</protein>
<gene>
    <name evidence="6" type="ORF">ALEPTO_LOCUS2188</name>
</gene>
<dbReference type="PANTHER" id="PTHR46093">
    <property type="entry name" value="ACYL-COA-BINDING DOMAIN-CONTAINING PROTEIN 5"/>
    <property type="match status" value="1"/>
</dbReference>
<dbReference type="InterPro" id="IPR011043">
    <property type="entry name" value="Gal_Oxase/kelch_b-propeller"/>
</dbReference>
<dbReference type="OrthoDB" id="432528at2759"/>
<dbReference type="EMBL" id="CAJVPS010000301">
    <property type="protein sequence ID" value="CAG8474829.1"/>
    <property type="molecule type" value="Genomic_DNA"/>
</dbReference>
<dbReference type="InterPro" id="IPR056737">
    <property type="entry name" value="Beta-prop_ATRN-MKLN-like"/>
</dbReference>
<name>A0A9N8W4L5_9GLOM</name>
<evidence type="ECO:0000256" key="2">
    <source>
        <dbReference type="ARBA" id="ARBA00022737"/>
    </source>
</evidence>
<keyword evidence="1" id="KW-0880">Kelch repeat</keyword>
<evidence type="ECO:0000256" key="1">
    <source>
        <dbReference type="ARBA" id="ARBA00022441"/>
    </source>
</evidence>
<evidence type="ECO:0000259" key="5">
    <source>
        <dbReference type="Pfam" id="PF24981"/>
    </source>
</evidence>
<keyword evidence="4" id="KW-1133">Transmembrane helix</keyword>